<sequence length="1391" mass="149789">MPDAVADPNPNENFFNRNRKGRAVVRPRDLLVLRFELSNLTVSPGKPPRLQKAGSGAAHLIVHFPPQTITEQTFFETRPAGTSNPPPPRPGTPDKPEPGGSEALTGPPVRARIAGESRLAFKVPDGFDIPYTLESVLEACETLELSVPANARPPIELATPFGFTDLFASTVGKLSARQRASLTSFAARSLRIAALQGDRSTIELRQATGGPGLKALKPRKLSDADLVEIGTVLDPGAFPTLRGPRPAAPGARQTAIELPWRLIISPHIDERWRHAKAPVDSESTGRTELWHSRLVAPQANGDVIQPPNPDTRRTVRAVWALTGEGSSKPMISQFPVAGNLPLPNTTPFRMPMDDFDRFQITHLSSNFSVSNYKPEPVGTNLLMLSALGGWLDSRGNWDPPGLSVEEWVHRGTMGRDHYVRIVYKGFLYPFGHRVALVKVSERKFHNGKGTAEAVPGNTAYLRQRLFIVVRERERRFVDPELTNNAGTVALHRQMPFSSVRILTAVTPSLDQPTSPQSAIDGFGQTLFWPCVGGSPFKFEVAATDIDGRSVQFELPMIFMDNTLASPRNLQGDKLVADFDLAETNAQTAHEAWTDPSRAGRRVAELKQQRIALAPSVKAGDTSVEAVSVSFDGFSEKKNFKVRSYSNNLSRPIFYPKVERADIRIAALSQLTGSGKSNKVEWNAHYLQHGFAANNQGQVFVNVISELGMAQLDFSTQGDRSGGFVQPNLTPSALSRLTGPVTGNVANFIAGNMNGADAFPATLSDLPLPLLFGCIPLGDVIQAVSGLSGKPEQVPKFASEASTQVESFISGLARLFEFVSRLAEQPGAIADAAIEVAKNTLDDLLDQAAAYQATLVADAKARVNNLKTALLAVKTEIAPLLTVTSIDTAPALGGLAGALTNAQTAANQLRTAANAQVGGVSLPSGFRQSLLQIAGQIETALSDIATITTLITQGKALFQALDAIVGQPDQLADLLGDPGELGTRLTAVKNAIAPLRSTVSGSRLLDGAPKQAIIGAMDIVLQVLDAAADLLKLLEMLTGDELTIRFDWNPPIDNWALPGVDRAKDPLFRANDKRGFLVAVEAKVKKNGSSAPKISVVCSLKHFDLVLIAPASFIELNFEKIEFRVDSGAKMDVDVLLNDIKFVGPLSFVETLRDLIPLDGFSDPPFLDITPQGIDAGFSLTLPSIAIGLFNLSNLSLGAGFTVPFIGQPLSVRFNFCTREQPFNLTVSLFGGGGFFGITLDPHGIQILEASFEFGASISIDLGVASGGVHVMAGIYFRMENDACSLTGYFRLGGYVSVLGLISASLELYLELRYEFETGKCVGKAQLTIEIEIFMFSTSVTVTCERKFAGSNGDPTFRDLMGVDAALPVDDELALIGIDTDYAWREYVEAFA</sequence>
<dbReference type="Proteomes" id="UP000232163">
    <property type="component" value="Unassembled WGS sequence"/>
</dbReference>
<keyword evidence="1" id="KW-0175">Coiled coil</keyword>
<evidence type="ECO:0000256" key="1">
    <source>
        <dbReference type="SAM" id="Coils"/>
    </source>
</evidence>
<feature type="region of interest" description="Disordered" evidence="2">
    <location>
        <begin position="77"/>
        <end position="107"/>
    </location>
</feature>
<dbReference type="EMBL" id="MZMT01000026">
    <property type="protein sequence ID" value="PIO44960.1"/>
    <property type="molecule type" value="Genomic_DNA"/>
</dbReference>
<name>A0A2N9VZP2_9HYPH</name>
<proteinExistence type="predicted"/>
<gene>
    <name evidence="3" type="ORF">B5P45_11305</name>
</gene>
<accession>A0A2N9VZP2</accession>
<keyword evidence="4" id="KW-1185">Reference proteome</keyword>
<protein>
    <submittedName>
        <fullName evidence="3">Uncharacterized protein</fullName>
    </submittedName>
</protein>
<evidence type="ECO:0000313" key="4">
    <source>
        <dbReference type="Proteomes" id="UP000232163"/>
    </source>
</evidence>
<evidence type="ECO:0000256" key="2">
    <source>
        <dbReference type="SAM" id="MobiDB-lite"/>
    </source>
</evidence>
<organism evidence="3 4">
    <name type="scientific">Phyllobacterium zundukense</name>
    <dbReference type="NCBI Taxonomy" id="1867719"/>
    <lineage>
        <taxon>Bacteria</taxon>
        <taxon>Pseudomonadati</taxon>
        <taxon>Pseudomonadota</taxon>
        <taxon>Alphaproteobacteria</taxon>
        <taxon>Hyphomicrobiales</taxon>
        <taxon>Phyllobacteriaceae</taxon>
        <taxon>Phyllobacterium</taxon>
    </lineage>
</organism>
<comment type="caution">
    <text evidence="3">The sequence shown here is derived from an EMBL/GenBank/DDBJ whole genome shotgun (WGS) entry which is preliminary data.</text>
</comment>
<evidence type="ECO:0000313" key="3">
    <source>
        <dbReference type="EMBL" id="PIO44960.1"/>
    </source>
</evidence>
<feature type="coiled-coil region" evidence="1">
    <location>
        <begin position="833"/>
        <end position="875"/>
    </location>
</feature>
<reference evidence="4" key="1">
    <citation type="journal article" date="2017" name="Int J Environ Stud">
        <title>Does the Miocene-Pliocene relict legume Oxytropis triphylla form nitrogen-fixing nodules with a combination of bacterial strains?</title>
        <authorList>
            <person name="Safronova V."/>
            <person name="Belimov A."/>
            <person name="Sazanova A."/>
            <person name="Kuznetsova I."/>
            <person name="Popova J."/>
            <person name="Andronov E."/>
            <person name="Verkhozina A."/>
            <person name="Tikhonovich I."/>
        </authorList>
    </citation>
    <scope>NUCLEOTIDE SEQUENCE [LARGE SCALE GENOMIC DNA]</scope>
    <source>
        <strain evidence="4">Tri-38</strain>
    </source>
</reference>
<dbReference type="OrthoDB" id="516973at2"/>